<dbReference type="Pfam" id="PF13426">
    <property type="entry name" value="PAS_9"/>
    <property type="match status" value="3"/>
</dbReference>
<evidence type="ECO:0000259" key="4">
    <source>
        <dbReference type="PROSITE" id="PS50883"/>
    </source>
</evidence>
<dbReference type="PROSITE" id="PS50113">
    <property type="entry name" value="PAC"/>
    <property type="match status" value="5"/>
</dbReference>
<dbReference type="InterPro" id="IPR052155">
    <property type="entry name" value="Biofilm_reg_signaling"/>
</dbReference>
<dbReference type="SUPFAM" id="SSF55785">
    <property type="entry name" value="PYP-like sensor domain (PAS domain)"/>
    <property type="match status" value="6"/>
</dbReference>
<dbReference type="InterPro" id="IPR000014">
    <property type="entry name" value="PAS"/>
</dbReference>
<dbReference type="InterPro" id="IPR000700">
    <property type="entry name" value="PAS-assoc_C"/>
</dbReference>
<evidence type="ECO:0008006" key="8">
    <source>
        <dbReference type="Google" id="ProtNLM"/>
    </source>
</evidence>
<feature type="domain" description="PAS" evidence="2">
    <location>
        <begin position="36"/>
        <end position="94"/>
    </location>
</feature>
<keyword evidence="7" id="KW-1185">Reference proteome</keyword>
<dbReference type="SMART" id="SM00086">
    <property type="entry name" value="PAC"/>
    <property type="match status" value="5"/>
</dbReference>
<dbReference type="CDD" id="cd01948">
    <property type="entry name" value="EAL"/>
    <property type="match status" value="1"/>
</dbReference>
<feature type="domain" description="PAC" evidence="3">
    <location>
        <begin position="653"/>
        <end position="706"/>
    </location>
</feature>
<dbReference type="Gene3D" id="3.30.70.270">
    <property type="match status" value="1"/>
</dbReference>
<gene>
    <name evidence="6" type="ORF">MIZ03_0125</name>
</gene>
<dbReference type="InterPro" id="IPR043128">
    <property type="entry name" value="Rev_trsase/Diguanyl_cyclase"/>
</dbReference>
<feature type="domain" description="GGDEF" evidence="5">
    <location>
        <begin position="860"/>
        <end position="993"/>
    </location>
</feature>
<feature type="domain" description="PAS" evidence="2">
    <location>
        <begin position="447"/>
        <end position="504"/>
    </location>
</feature>
<dbReference type="NCBIfam" id="TIGR00254">
    <property type="entry name" value="GGDEF"/>
    <property type="match status" value="1"/>
</dbReference>
<dbReference type="PROSITE" id="PS50887">
    <property type="entry name" value="GGDEF"/>
    <property type="match status" value="1"/>
</dbReference>
<dbReference type="CDD" id="cd01949">
    <property type="entry name" value="GGDEF"/>
    <property type="match status" value="1"/>
</dbReference>
<dbReference type="PROSITE" id="PS50112">
    <property type="entry name" value="PAS"/>
    <property type="match status" value="4"/>
</dbReference>
<dbReference type="SMART" id="SM00091">
    <property type="entry name" value="PAS"/>
    <property type="match status" value="6"/>
</dbReference>
<evidence type="ECO:0000259" key="2">
    <source>
        <dbReference type="PROSITE" id="PS50112"/>
    </source>
</evidence>
<evidence type="ECO:0000313" key="6">
    <source>
        <dbReference type="EMBL" id="BCO25265.1"/>
    </source>
</evidence>
<feature type="domain" description="PAC" evidence="3">
    <location>
        <begin position="523"/>
        <end position="576"/>
    </location>
</feature>
<accession>A0ABM7MGE8</accession>
<dbReference type="SUPFAM" id="SSF55073">
    <property type="entry name" value="Nucleotide cyclase"/>
    <property type="match status" value="1"/>
</dbReference>
<feature type="domain" description="PAC" evidence="3">
    <location>
        <begin position="394"/>
        <end position="446"/>
    </location>
</feature>
<dbReference type="PANTHER" id="PTHR44757:SF2">
    <property type="entry name" value="BIOFILM ARCHITECTURE MAINTENANCE PROTEIN MBAA"/>
    <property type="match status" value="1"/>
</dbReference>
<feature type="domain" description="PAS" evidence="2">
    <location>
        <begin position="703"/>
        <end position="749"/>
    </location>
</feature>
<dbReference type="Pfam" id="PF00563">
    <property type="entry name" value="EAL"/>
    <property type="match status" value="1"/>
</dbReference>
<evidence type="ECO:0000259" key="3">
    <source>
        <dbReference type="PROSITE" id="PS50113"/>
    </source>
</evidence>
<dbReference type="SMART" id="SM00052">
    <property type="entry name" value="EAL"/>
    <property type="match status" value="1"/>
</dbReference>
<feature type="domain" description="PAC" evidence="3">
    <location>
        <begin position="776"/>
        <end position="828"/>
    </location>
</feature>
<reference evidence="6 7" key="1">
    <citation type="journal article" date="2021" name="Microbiol. Spectr.">
        <title>A Single Bacterium Capable of Oxidation and Reduction of Iron at Circumneutral pH.</title>
        <authorList>
            <person name="Kato S."/>
            <person name="Ohkuma M."/>
        </authorList>
    </citation>
    <scope>NUCLEOTIDE SEQUENCE [LARGE SCALE GENOMIC DNA]</scope>
    <source>
        <strain evidence="6 7">MIZ03</strain>
    </source>
</reference>
<name>A0ABM7MGE8_9BURK</name>
<dbReference type="SMART" id="SM00267">
    <property type="entry name" value="GGDEF"/>
    <property type="match status" value="1"/>
</dbReference>
<dbReference type="Pfam" id="PF08447">
    <property type="entry name" value="PAS_3"/>
    <property type="match status" value="2"/>
</dbReference>
<protein>
    <recommendedName>
        <fullName evidence="8">Diguanylate cyclase/phosphodiesterase with PAS/PAC sensor(S)</fullName>
    </recommendedName>
</protein>
<evidence type="ECO:0000313" key="7">
    <source>
        <dbReference type="Proteomes" id="UP000824366"/>
    </source>
</evidence>
<proteinExistence type="predicted"/>
<dbReference type="Gene3D" id="3.30.450.20">
    <property type="entry name" value="PAS domain"/>
    <property type="match status" value="6"/>
</dbReference>
<dbReference type="InterPro" id="IPR029787">
    <property type="entry name" value="Nucleotide_cyclase"/>
</dbReference>
<dbReference type="Proteomes" id="UP000824366">
    <property type="component" value="Chromosome"/>
</dbReference>
<dbReference type="SUPFAM" id="SSF141868">
    <property type="entry name" value="EAL domain-like"/>
    <property type="match status" value="1"/>
</dbReference>
<organism evidence="6 7">
    <name type="scientific">Rhodoferax lithotrophicus</name>
    <dbReference type="NCBI Taxonomy" id="2798804"/>
    <lineage>
        <taxon>Bacteria</taxon>
        <taxon>Pseudomonadati</taxon>
        <taxon>Pseudomonadota</taxon>
        <taxon>Betaproteobacteria</taxon>
        <taxon>Burkholderiales</taxon>
        <taxon>Comamonadaceae</taxon>
        <taxon>Rhodoferax</taxon>
    </lineage>
</organism>
<dbReference type="CDD" id="cd00130">
    <property type="entry name" value="PAS"/>
    <property type="match status" value="5"/>
</dbReference>
<dbReference type="InterPro" id="IPR000160">
    <property type="entry name" value="GGDEF_dom"/>
</dbReference>
<dbReference type="EMBL" id="AP024238">
    <property type="protein sequence ID" value="BCO25265.1"/>
    <property type="molecule type" value="Genomic_DNA"/>
</dbReference>
<feature type="domain" description="EAL" evidence="4">
    <location>
        <begin position="1002"/>
        <end position="1256"/>
    </location>
</feature>
<evidence type="ECO:0000259" key="5">
    <source>
        <dbReference type="PROSITE" id="PS50887"/>
    </source>
</evidence>
<dbReference type="InterPro" id="IPR013655">
    <property type="entry name" value="PAS_fold_3"/>
</dbReference>
<feature type="region of interest" description="Disordered" evidence="1">
    <location>
        <begin position="1"/>
        <end position="21"/>
    </location>
</feature>
<dbReference type="InterPro" id="IPR001610">
    <property type="entry name" value="PAC"/>
</dbReference>
<dbReference type="RefSeq" id="WP_223906624.1">
    <property type="nucleotide sequence ID" value="NZ_AP024238.1"/>
</dbReference>
<dbReference type="InterPro" id="IPR001633">
    <property type="entry name" value="EAL_dom"/>
</dbReference>
<dbReference type="PROSITE" id="PS50883">
    <property type="entry name" value="EAL"/>
    <property type="match status" value="1"/>
</dbReference>
<dbReference type="PANTHER" id="PTHR44757">
    <property type="entry name" value="DIGUANYLATE CYCLASE DGCP"/>
    <property type="match status" value="1"/>
</dbReference>
<dbReference type="InterPro" id="IPR035965">
    <property type="entry name" value="PAS-like_dom_sf"/>
</dbReference>
<sequence length="1269" mass="141678">MKNFSATFATSQNGDRPSAPSAEAKLKEQMAQLHSHEARYQRLVTDLQIGILIQLSNSEIVMSNPKALELLGLSEDQLLGKSSLDPDWNVIHPNGSPFPGPNHPVPQAIATGKPVRNVVMGVYRPKSKDRVWLLVNAAPQFNADGSMLQVVCTFSDLPERPMLRFAQNETAEAMRVAEVLREKHDFTQAVLNSVEAEIVVISKDGTILAVNEPWQRFAATNRLSSGDLPHHVDLGANYLEVCRANCEADSNETTEALNGIQAVLEGRTPSFSLEYPCHSSHEQRWFLMHVTALGGVTCGGVVISHTNITQRKVAEFAQAAKELELAEAQHVAHMGSWYWDVTRDEVVVSDELLKIVGLQQIPQFNDQCGTLYSPATWHVLNEAVQLAIKSGVGYNLELPAITGDGTAIWINTRCNPIIDADGQVIALRGTVQDITERKQIAAKLKLHEQRLQLALDATSDGLWDWDLSTGAVYRSPRYHELIGIPPEDDTHDFDFFKRTVHPQDWAHVFQNIQAHRSGLSPGIAFEYRLATAGNKPVWLRVKGKVVSRDSSGKPLRMAGMLSDITEQKVMHLALQEREQQLARFIEGSDQGYWDLNVQTCAFHVSAREEEMLGYTPGEMNVAMEHWAEHIHPDDYGLVMESIAQHIEGKSASSEMEIRLRTKHGGWRWIFSRGRIVTWDEHGQPLMMSGTHTDITERKNSELALREAATVFTSSYEGIMVVSPELRITKVNPAFTRITGYTAEEAVGQTPQMLSSGKHDARFYRQMWDTIKSESFWSGEIWDRRKNGELYAALLSITAVRQAQGGIQHYVGVFSDISKFKAHEEELDRVAHYDPLTGSPNRRLLKDRFELAIHRATRTGRSLAVCFLDIDGFKAINDLYGTQVGDQLLVAVNDQLQRVLRADDTLARLGGDEFVLLLSEIASPEECVQILERLLQAVRSPVTVNGISLAVTGSVGVSLYPDDQADPDTLLRHADQAMYQAKEAGKNRYRLFDPENDRKAQAHRQYLQVLRQAFLNDEFELFYQPKVDLISGAVVGAEALIRWRCPVKGLISPAEFLPHIYGSDLETPLGEWVIQTALAQAAVWHRMGMKLCVSANISAHHLLQPGFQAQLAKALAGQADFPSYCFELEVLETAAIADMELAVSILSRCRELGVHFALDDFGTGYSSLTYLRKLPIDTLKIDQSFVLGMLDDTDDRGIVESVIRLGETFKRHIIAEGVETMAHASELLRMGCHLAQGYGIARPMPSAHFFEWSQAWEKEAKWQAGGRHPH</sequence>
<evidence type="ECO:0000256" key="1">
    <source>
        <dbReference type="SAM" id="MobiDB-lite"/>
    </source>
</evidence>
<feature type="compositionally biased region" description="Polar residues" evidence="1">
    <location>
        <begin position="1"/>
        <end position="15"/>
    </location>
</feature>
<dbReference type="Gene3D" id="3.20.20.450">
    <property type="entry name" value="EAL domain"/>
    <property type="match status" value="1"/>
</dbReference>
<feature type="domain" description="PAS" evidence="2">
    <location>
        <begin position="577"/>
        <end position="649"/>
    </location>
</feature>
<feature type="domain" description="PAC" evidence="3">
    <location>
        <begin position="116"/>
        <end position="169"/>
    </location>
</feature>
<dbReference type="InterPro" id="IPR035919">
    <property type="entry name" value="EAL_sf"/>
</dbReference>
<dbReference type="NCBIfam" id="TIGR00229">
    <property type="entry name" value="sensory_box"/>
    <property type="match status" value="4"/>
</dbReference>
<dbReference type="Gene3D" id="2.10.70.100">
    <property type="match status" value="1"/>
</dbReference>
<dbReference type="Pfam" id="PF00990">
    <property type="entry name" value="GGDEF"/>
    <property type="match status" value="1"/>
</dbReference>